<dbReference type="Gene3D" id="3.90.1200.10">
    <property type="match status" value="1"/>
</dbReference>
<accession>A0A951Q5R9</accession>
<protein>
    <submittedName>
        <fullName evidence="2">Aminoglycoside phosphotransferase family protein</fullName>
    </submittedName>
</protein>
<sequence>MDTLTDYLTPMWLNDVLRSRGYLRRGYVESLQIVQMMHTPPSQLVQFSVAYSPDTVSTAPSNFFLKIPRPAMLETAQREAHFYNTIAPLLPKNLLLPWYCVDVTIAQTPALLLGDVSTTHMVWHDQISSLPVLESMSATLAQLHAWAWERTDIEEYIGESSQMTLASMFVQAQARYQELVDSLGDTLNTEQRLILEAYIRHAPKLFQTRLQQKNGLTLCHPDNHPENFLLPRFDQHEVYLIDWQVYRWWWGGVDLAALLTRSVCSALQPQRYALLRRYHTALQMAGVTNYPWEACWYDYQLGVIDTVRVVLSMRQRPQSALRVLLGLVQEWHSCRCWELCS</sequence>
<dbReference type="SUPFAM" id="SSF56112">
    <property type="entry name" value="Protein kinase-like (PK-like)"/>
    <property type="match status" value="1"/>
</dbReference>
<proteinExistence type="predicted"/>
<organism evidence="2 3">
    <name type="scientific">Mojavia pulchra JT2-VF2</name>
    <dbReference type="NCBI Taxonomy" id="287848"/>
    <lineage>
        <taxon>Bacteria</taxon>
        <taxon>Bacillati</taxon>
        <taxon>Cyanobacteriota</taxon>
        <taxon>Cyanophyceae</taxon>
        <taxon>Nostocales</taxon>
        <taxon>Nostocaceae</taxon>
    </lineage>
</organism>
<name>A0A951Q5R9_9NOST</name>
<reference evidence="2" key="2">
    <citation type="journal article" date="2022" name="Microbiol. Resour. Announc.">
        <title>Metagenome Sequencing to Explore Phylogenomics of Terrestrial Cyanobacteria.</title>
        <authorList>
            <person name="Ward R.D."/>
            <person name="Stajich J.E."/>
            <person name="Johansen J.R."/>
            <person name="Huntemann M."/>
            <person name="Clum A."/>
            <person name="Foster B."/>
            <person name="Foster B."/>
            <person name="Roux S."/>
            <person name="Palaniappan K."/>
            <person name="Varghese N."/>
            <person name="Mukherjee S."/>
            <person name="Reddy T.B.K."/>
            <person name="Daum C."/>
            <person name="Copeland A."/>
            <person name="Chen I.A."/>
            <person name="Ivanova N.N."/>
            <person name="Kyrpides N.C."/>
            <person name="Shapiro N."/>
            <person name="Eloe-Fadrosh E.A."/>
            <person name="Pietrasiak N."/>
        </authorList>
    </citation>
    <scope>NUCLEOTIDE SEQUENCE</scope>
    <source>
        <strain evidence="2">JT2-VF2</strain>
    </source>
</reference>
<dbReference type="Proteomes" id="UP000715781">
    <property type="component" value="Unassembled WGS sequence"/>
</dbReference>
<dbReference type="InterPro" id="IPR002575">
    <property type="entry name" value="Aminoglycoside_PTrfase"/>
</dbReference>
<evidence type="ECO:0000313" key="3">
    <source>
        <dbReference type="Proteomes" id="UP000715781"/>
    </source>
</evidence>
<dbReference type="PANTHER" id="PTHR11012:SF30">
    <property type="entry name" value="PROTEIN KINASE-LIKE DOMAIN-CONTAINING"/>
    <property type="match status" value="1"/>
</dbReference>
<gene>
    <name evidence="2" type="ORF">KME32_28960</name>
</gene>
<dbReference type="EMBL" id="JAHHHN010000030">
    <property type="protein sequence ID" value="MBW4565056.1"/>
    <property type="molecule type" value="Genomic_DNA"/>
</dbReference>
<dbReference type="InterPro" id="IPR011009">
    <property type="entry name" value="Kinase-like_dom_sf"/>
</dbReference>
<dbReference type="Pfam" id="PF01636">
    <property type="entry name" value="APH"/>
    <property type="match status" value="1"/>
</dbReference>
<reference evidence="2" key="1">
    <citation type="submission" date="2021-05" db="EMBL/GenBank/DDBJ databases">
        <authorList>
            <person name="Pietrasiak N."/>
            <person name="Ward R."/>
            <person name="Stajich J.E."/>
            <person name="Kurbessoian T."/>
        </authorList>
    </citation>
    <scope>NUCLEOTIDE SEQUENCE</scope>
    <source>
        <strain evidence="2">JT2-VF2</strain>
    </source>
</reference>
<dbReference type="AlphaFoldDB" id="A0A951Q5R9"/>
<evidence type="ECO:0000259" key="1">
    <source>
        <dbReference type="Pfam" id="PF01636"/>
    </source>
</evidence>
<feature type="domain" description="Aminoglycoside phosphotransferase" evidence="1">
    <location>
        <begin position="58"/>
        <end position="279"/>
    </location>
</feature>
<comment type="caution">
    <text evidence="2">The sequence shown here is derived from an EMBL/GenBank/DDBJ whole genome shotgun (WGS) entry which is preliminary data.</text>
</comment>
<dbReference type="PANTHER" id="PTHR11012">
    <property type="entry name" value="PROTEIN KINASE-LIKE DOMAIN-CONTAINING"/>
    <property type="match status" value="1"/>
</dbReference>
<evidence type="ECO:0000313" key="2">
    <source>
        <dbReference type="EMBL" id="MBW4565056.1"/>
    </source>
</evidence>